<feature type="non-terminal residue" evidence="1">
    <location>
        <position position="81"/>
    </location>
</feature>
<dbReference type="Proteomes" id="UP001163846">
    <property type="component" value="Unassembled WGS sequence"/>
</dbReference>
<dbReference type="EMBL" id="MU806046">
    <property type="protein sequence ID" value="KAJ3841248.1"/>
    <property type="molecule type" value="Genomic_DNA"/>
</dbReference>
<keyword evidence="2" id="KW-1185">Reference proteome</keyword>
<evidence type="ECO:0000313" key="1">
    <source>
        <dbReference type="EMBL" id="KAJ3841248.1"/>
    </source>
</evidence>
<proteinExistence type="predicted"/>
<accession>A0AA38PE42</accession>
<gene>
    <name evidence="1" type="ORF">F5878DRAFT_495678</name>
</gene>
<feature type="non-terminal residue" evidence="1">
    <location>
        <position position="1"/>
    </location>
</feature>
<evidence type="ECO:0000313" key="2">
    <source>
        <dbReference type="Proteomes" id="UP001163846"/>
    </source>
</evidence>
<sequence length="81" mass="9351">HLHRIGKVDSPLCPCCKREEETAEHFLLHCPAHRGARSRLRAGVGKRMMNMQGLLDNRDSFEALFSFINDTRRLHHIFGVL</sequence>
<protein>
    <recommendedName>
        <fullName evidence="3">Reverse transcriptase zinc-binding domain-containing protein</fullName>
    </recommendedName>
</protein>
<evidence type="ECO:0008006" key="3">
    <source>
        <dbReference type="Google" id="ProtNLM"/>
    </source>
</evidence>
<name>A0AA38PE42_9AGAR</name>
<reference evidence="1" key="1">
    <citation type="submission" date="2022-08" db="EMBL/GenBank/DDBJ databases">
        <authorList>
            <consortium name="DOE Joint Genome Institute"/>
            <person name="Min B."/>
            <person name="Riley R."/>
            <person name="Sierra-Patev S."/>
            <person name="Naranjo-Ortiz M."/>
            <person name="Looney B."/>
            <person name="Konkel Z."/>
            <person name="Slot J.C."/>
            <person name="Sakamoto Y."/>
            <person name="Steenwyk J.L."/>
            <person name="Rokas A."/>
            <person name="Carro J."/>
            <person name="Camarero S."/>
            <person name="Ferreira P."/>
            <person name="Molpeceres G."/>
            <person name="Ruiz-Duenas F.J."/>
            <person name="Serrano A."/>
            <person name="Henrissat B."/>
            <person name="Drula E."/>
            <person name="Hughes K.W."/>
            <person name="Mata J.L."/>
            <person name="Ishikawa N.K."/>
            <person name="Vargas-Isla R."/>
            <person name="Ushijima S."/>
            <person name="Smith C.A."/>
            <person name="Ahrendt S."/>
            <person name="Andreopoulos W."/>
            <person name="He G."/>
            <person name="Labutti K."/>
            <person name="Lipzen A."/>
            <person name="Ng V."/>
            <person name="Sandor L."/>
            <person name="Barry K."/>
            <person name="Martinez A.T."/>
            <person name="Xiao Y."/>
            <person name="Gibbons J.G."/>
            <person name="Terashima K."/>
            <person name="Hibbett D.S."/>
            <person name="Grigoriev I.V."/>
        </authorList>
    </citation>
    <scope>NUCLEOTIDE SEQUENCE</scope>
    <source>
        <strain evidence="1">TFB9207</strain>
    </source>
</reference>
<organism evidence="1 2">
    <name type="scientific">Lentinula raphanica</name>
    <dbReference type="NCBI Taxonomy" id="153919"/>
    <lineage>
        <taxon>Eukaryota</taxon>
        <taxon>Fungi</taxon>
        <taxon>Dikarya</taxon>
        <taxon>Basidiomycota</taxon>
        <taxon>Agaricomycotina</taxon>
        <taxon>Agaricomycetes</taxon>
        <taxon>Agaricomycetidae</taxon>
        <taxon>Agaricales</taxon>
        <taxon>Marasmiineae</taxon>
        <taxon>Omphalotaceae</taxon>
        <taxon>Lentinula</taxon>
    </lineage>
</organism>
<comment type="caution">
    <text evidence="1">The sequence shown here is derived from an EMBL/GenBank/DDBJ whole genome shotgun (WGS) entry which is preliminary data.</text>
</comment>
<dbReference type="AlphaFoldDB" id="A0AA38PE42"/>